<dbReference type="PRINTS" id="PR00081">
    <property type="entry name" value="GDHRDH"/>
</dbReference>
<dbReference type="SUPFAM" id="SSF51735">
    <property type="entry name" value="NAD(P)-binding Rossmann-fold domains"/>
    <property type="match status" value="1"/>
</dbReference>
<accession>A0A8H6DXB8</accession>
<keyword evidence="2" id="KW-0521">NADP</keyword>
<organism evidence="4 5">
    <name type="scientific">Cochliobolus sativus</name>
    <name type="common">Common root rot and spot blotch fungus</name>
    <name type="synonym">Bipolaris sorokiniana</name>
    <dbReference type="NCBI Taxonomy" id="45130"/>
    <lineage>
        <taxon>Eukaryota</taxon>
        <taxon>Fungi</taxon>
        <taxon>Dikarya</taxon>
        <taxon>Ascomycota</taxon>
        <taxon>Pezizomycotina</taxon>
        <taxon>Dothideomycetes</taxon>
        <taxon>Pleosporomycetidae</taxon>
        <taxon>Pleosporales</taxon>
        <taxon>Pleosporineae</taxon>
        <taxon>Pleosporaceae</taxon>
        <taxon>Bipolaris</taxon>
    </lineage>
</organism>
<dbReference type="InterPro" id="IPR020904">
    <property type="entry name" value="Sc_DH/Rdtase_CS"/>
</dbReference>
<reference evidence="4" key="1">
    <citation type="submission" date="2019-11" db="EMBL/GenBank/DDBJ databases">
        <title>Bipolaris sorokiniana Genome sequencing.</title>
        <authorList>
            <person name="Wang H."/>
        </authorList>
    </citation>
    <scope>NUCLEOTIDE SEQUENCE</scope>
</reference>
<gene>
    <name evidence="4" type="ORF">GGP41_000657</name>
</gene>
<evidence type="ECO:0000313" key="4">
    <source>
        <dbReference type="EMBL" id="KAF5851881.1"/>
    </source>
</evidence>
<name>A0A8H6DXB8_COCSA</name>
<dbReference type="InterPro" id="IPR002347">
    <property type="entry name" value="SDR_fam"/>
</dbReference>
<sequence>MADIDAGNLFNVKGLIAVVTGGGTGIGLMIAQALEANGAIVYILGRREEVLKEAAATAKHGNIYYFKADVTSKPDLAAAANYIAEKTGYVNVVVANSGIIGPTMRYLKDDATLKETQDYLWNWDSDEFNQAYNVNVNGAFFTAIAFLELLDKGNKTGNVEQDSQFICVSSAGAFSRVLMSGFAYAGSKAAVIHITKQLATKLVPFGIRCNVLAPGLYPSEITADMNFKESYPREFLPQQRVGDRKDMAGALLFLTSRAGAYINGNVLLTDGGRLSVLPATY</sequence>
<dbReference type="PANTHER" id="PTHR43618">
    <property type="entry name" value="7-ALPHA-HYDROXYSTEROID DEHYDROGENASE"/>
    <property type="match status" value="1"/>
</dbReference>
<dbReference type="InterPro" id="IPR052178">
    <property type="entry name" value="Sec_Metab_Biosynth_SDR"/>
</dbReference>
<dbReference type="Proteomes" id="UP000624244">
    <property type="component" value="Unassembled WGS sequence"/>
</dbReference>
<dbReference type="EMBL" id="WNKQ01000004">
    <property type="protein sequence ID" value="KAF5851881.1"/>
    <property type="molecule type" value="Genomic_DNA"/>
</dbReference>
<dbReference type="OMA" id="DYLWNWD"/>
<evidence type="ECO:0000256" key="2">
    <source>
        <dbReference type="ARBA" id="ARBA00022857"/>
    </source>
</evidence>
<dbReference type="InterPro" id="IPR036291">
    <property type="entry name" value="NAD(P)-bd_dom_sf"/>
</dbReference>
<dbReference type="Pfam" id="PF13561">
    <property type="entry name" value="adh_short_C2"/>
    <property type="match status" value="1"/>
</dbReference>
<dbReference type="PANTHER" id="PTHR43618:SF18">
    <property type="entry name" value="SHORT CHAIN DEHYDROGENASE_REDUCTASE FAMILY (AFU_ORTHOLOGUE AFUA_5G12480)"/>
    <property type="match status" value="1"/>
</dbReference>
<comment type="caution">
    <text evidence="4">The sequence shown here is derived from an EMBL/GenBank/DDBJ whole genome shotgun (WGS) entry which is preliminary data.</text>
</comment>
<evidence type="ECO:0000256" key="3">
    <source>
        <dbReference type="ARBA" id="ARBA00023002"/>
    </source>
</evidence>
<dbReference type="GO" id="GO:0016491">
    <property type="term" value="F:oxidoreductase activity"/>
    <property type="evidence" value="ECO:0007669"/>
    <property type="project" value="UniProtKB-KW"/>
</dbReference>
<evidence type="ECO:0000313" key="5">
    <source>
        <dbReference type="Proteomes" id="UP000624244"/>
    </source>
</evidence>
<dbReference type="CDD" id="cd05233">
    <property type="entry name" value="SDR_c"/>
    <property type="match status" value="1"/>
</dbReference>
<evidence type="ECO:0000256" key="1">
    <source>
        <dbReference type="ARBA" id="ARBA00006484"/>
    </source>
</evidence>
<evidence type="ECO:0008006" key="6">
    <source>
        <dbReference type="Google" id="ProtNLM"/>
    </source>
</evidence>
<dbReference type="Gene3D" id="3.40.50.720">
    <property type="entry name" value="NAD(P)-binding Rossmann-like Domain"/>
    <property type="match status" value="1"/>
</dbReference>
<keyword evidence="3" id="KW-0560">Oxidoreductase</keyword>
<protein>
    <recommendedName>
        <fullName evidence="6">NAD(P)-binding protein</fullName>
    </recommendedName>
</protein>
<proteinExistence type="inferred from homology"/>
<comment type="similarity">
    <text evidence="1">Belongs to the short-chain dehydrogenases/reductases (SDR) family.</text>
</comment>
<dbReference type="AlphaFoldDB" id="A0A8H6DXB8"/>
<dbReference type="PROSITE" id="PS00061">
    <property type="entry name" value="ADH_SHORT"/>
    <property type="match status" value="1"/>
</dbReference>